<sequence length="729" mass="74046">MSATSLATRAAVRLDAAGNMEVDGVAFLGNIGRGSYGEVVVGRDSKNDGQLVAIKCMSRTQLAKAAAGTGFRKRAPRAAVAESLALSVLGSACKQIPTLFRTIEDPRVDDIFFVMELADAGACMTLHPSGGAFTSRCGTRIIESECAPAADAGGRDPPSPVKLRVFDEADVAHIAADVLAALNAAHSCGFAHRDVSPANILLRSDGTAMLADFGVCASARVDITKAAEEAAADADIDCDEAEDEGAEAAGDASPLPIAASGAAPGGASSGTRKDRFGPFPPKPGTKPPLPETPAGAAWRRGRASSATAAAVHAAAAAAGAGPAAGEGSAAPGASSGEAAEASGAAEAASAYEPVWVTDMAGPFAFQPPEACGAAPSAACADGDHSAADAAAATAAASGAGASGEAAAADDDDDDKRLVGGATQSARPEGAHDAKAADMWMLGCALHCLLTGRQPFASPLDGPVATFDAIAALAAEGAAPYAAPEGVGADTAAFLAALLQPNPRRRPTPAAAAAMPFVAAGASTPRRAVEPVDVAALPPVASATLAYLKSQRALGGDSGRGGSMRVRRDSTPMPPPDLPPEGEEDDEDGPPHAVDADEPLWEGWLQKRGRIRKSWQPRYFFIKFRRVYYFKAAPPPGRPLDGFTPQELERAATGSMSLVDVQDVGRCPKPGKPLRFSVTAGGRTLFLMPVDHGADAGAQGEVVMQRWMLAFDSLREDDDSSDDGEGVEVA</sequence>
<feature type="domain" description="Protein kinase" evidence="12">
    <location>
        <begin position="25"/>
        <end position="517"/>
    </location>
</feature>
<dbReference type="GO" id="GO:0004674">
    <property type="term" value="F:protein serine/threonine kinase activity"/>
    <property type="evidence" value="ECO:0007669"/>
    <property type="project" value="UniProtKB-KW"/>
</dbReference>
<reference evidence="13 14" key="1">
    <citation type="submission" date="2019-07" db="EMBL/GenBank/DDBJ databases">
        <title>Genomes of Cafeteria roenbergensis.</title>
        <authorList>
            <person name="Fischer M.G."/>
            <person name="Hackl T."/>
            <person name="Roman M."/>
        </authorList>
    </citation>
    <scope>NUCLEOTIDE SEQUENCE [LARGE SCALE GENOMIC DNA]</scope>
    <source>
        <strain evidence="13 14">RCC970-E3</strain>
    </source>
</reference>
<evidence type="ECO:0000259" key="11">
    <source>
        <dbReference type="PROSITE" id="PS50003"/>
    </source>
</evidence>
<evidence type="ECO:0000256" key="10">
    <source>
        <dbReference type="SAM" id="MobiDB-lite"/>
    </source>
</evidence>
<feature type="binding site" evidence="9">
    <location>
        <position position="55"/>
    </location>
    <ligand>
        <name>ATP</name>
        <dbReference type="ChEBI" id="CHEBI:30616"/>
    </ligand>
</feature>
<comment type="catalytic activity">
    <reaction evidence="7">
        <text>L-threonyl-[protein] + ATP = O-phospho-L-threonyl-[protein] + ADP + H(+)</text>
        <dbReference type="Rhea" id="RHEA:46608"/>
        <dbReference type="Rhea" id="RHEA-COMP:11060"/>
        <dbReference type="Rhea" id="RHEA-COMP:11605"/>
        <dbReference type="ChEBI" id="CHEBI:15378"/>
        <dbReference type="ChEBI" id="CHEBI:30013"/>
        <dbReference type="ChEBI" id="CHEBI:30616"/>
        <dbReference type="ChEBI" id="CHEBI:61977"/>
        <dbReference type="ChEBI" id="CHEBI:456216"/>
        <dbReference type="EC" id="2.7.11.1"/>
    </reaction>
</comment>
<dbReference type="InterPro" id="IPR050236">
    <property type="entry name" value="Ser_Thr_kinase_AGC"/>
</dbReference>
<name>A0A5A8E5M5_CAFRO</name>
<dbReference type="Pfam" id="PF00169">
    <property type="entry name" value="PH"/>
    <property type="match status" value="1"/>
</dbReference>
<keyword evidence="6 9" id="KW-0067">ATP-binding</keyword>
<dbReference type="Gene3D" id="3.30.200.20">
    <property type="entry name" value="Phosphorylase Kinase, domain 1"/>
    <property type="match status" value="1"/>
</dbReference>
<evidence type="ECO:0000313" key="14">
    <source>
        <dbReference type="Proteomes" id="UP000324907"/>
    </source>
</evidence>
<evidence type="ECO:0000256" key="1">
    <source>
        <dbReference type="ARBA" id="ARBA00012513"/>
    </source>
</evidence>
<dbReference type="InterPro" id="IPR011993">
    <property type="entry name" value="PH-like_dom_sf"/>
</dbReference>
<keyword evidence="5" id="KW-0418">Kinase</keyword>
<evidence type="ECO:0000256" key="4">
    <source>
        <dbReference type="ARBA" id="ARBA00022741"/>
    </source>
</evidence>
<dbReference type="EC" id="2.7.11.1" evidence="1"/>
<dbReference type="EMBL" id="VLTL01000002">
    <property type="protein sequence ID" value="KAA0172147.1"/>
    <property type="molecule type" value="Genomic_DNA"/>
</dbReference>
<feature type="domain" description="PH" evidence="11">
    <location>
        <begin position="597"/>
        <end position="715"/>
    </location>
</feature>
<dbReference type="Pfam" id="PF00069">
    <property type="entry name" value="Pkinase"/>
    <property type="match status" value="1"/>
</dbReference>
<dbReference type="SMART" id="SM00233">
    <property type="entry name" value="PH"/>
    <property type="match status" value="1"/>
</dbReference>
<evidence type="ECO:0000256" key="3">
    <source>
        <dbReference type="ARBA" id="ARBA00022679"/>
    </source>
</evidence>
<feature type="compositionally biased region" description="Low complexity" evidence="10">
    <location>
        <begin position="247"/>
        <end position="262"/>
    </location>
</feature>
<feature type="region of interest" description="Disordered" evidence="10">
    <location>
        <begin position="403"/>
        <end position="431"/>
    </location>
</feature>
<organism evidence="13 14">
    <name type="scientific">Cafeteria roenbergensis</name>
    <name type="common">Marine flagellate</name>
    <dbReference type="NCBI Taxonomy" id="33653"/>
    <lineage>
        <taxon>Eukaryota</taxon>
        <taxon>Sar</taxon>
        <taxon>Stramenopiles</taxon>
        <taxon>Bigyra</taxon>
        <taxon>Opalozoa</taxon>
        <taxon>Bicosoecida</taxon>
        <taxon>Cafeteriaceae</taxon>
        <taxon>Cafeteria</taxon>
    </lineage>
</organism>
<dbReference type="SUPFAM" id="SSF50729">
    <property type="entry name" value="PH domain-like"/>
    <property type="match status" value="1"/>
</dbReference>
<evidence type="ECO:0000256" key="7">
    <source>
        <dbReference type="ARBA" id="ARBA00047899"/>
    </source>
</evidence>
<feature type="region of interest" description="Disordered" evidence="10">
    <location>
        <begin position="551"/>
        <end position="597"/>
    </location>
</feature>
<dbReference type="InterPro" id="IPR001849">
    <property type="entry name" value="PH_domain"/>
</dbReference>
<dbReference type="GO" id="GO:0035556">
    <property type="term" value="P:intracellular signal transduction"/>
    <property type="evidence" value="ECO:0007669"/>
    <property type="project" value="TreeGrafter"/>
</dbReference>
<evidence type="ECO:0000256" key="2">
    <source>
        <dbReference type="ARBA" id="ARBA00022527"/>
    </source>
</evidence>
<keyword evidence="2" id="KW-0723">Serine/threonine-protein kinase</keyword>
<keyword evidence="3" id="KW-0808">Transferase</keyword>
<evidence type="ECO:0000256" key="9">
    <source>
        <dbReference type="PROSITE-ProRule" id="PRU10141"/>
    </source>
</evidence>
<dbReference type="AlphaFoldDB" id="A0A5A8E5M5"/>
<dbReference type="PANTHER" id="PTHR24356:SF418">
    <property type="entry name" value="SERINE_THREONINE-PROTEIN KINASE WARTS"/>
    <property type="match status" value="1"/>
</dbReference>
<dbReference type="Gene3D" id="1.10.510.10">
    <property type="entry name" value="Transferase(Phosphotransferase) domain 1"/>
    <property type="match status" value="2"/>
</dbReference>
<proteinExistence type="predicted"/>
<evidence type="ECO:0000313" key="13">
    <source>
        <dbReference type="EMBL" id="KAA0172147.1"/>
    </source>
</evidence>
<protein>
    <recommendedName>
        <fullName evidence="1">non-specific serine/threonine protein kinase</fullName>
        <ecNumber evidence="1">2.7.11.1</ecNumber>
    </recommendedName>
</protein>
<dbReference type="PROSITE" id="PS50011">
    <property type="entry name" value="PROTEIN_KINASE_DOM"/>
    <property type="match status" value="1"/>
</dbReference>
<feature type="region of interest" description="Disordered" evidence="10">
    <location>
        <begin position="240"/>
        <end position="303"/>
    </location>
</feature>
<evidence type="ECO:0000256" key="5">
    <source>
        <dbReference type="ARBA" id="ARBA00022777"/>
    </source>
</evidence>
<dbReference type="Gene3D" id="2.30.29.30">
    <property type="entry name" value="Pleckstrin-homology domain (PH domain)/Phosphotyrosine-binding domain (PTB)"/>
    <property type="match status" value="1"/>
</dbReference>
<comment type="caution">
    <text evidence="13">The sequence shown here is derived from an EMBL/GenBank/DDBJ whole genome shotgun (WGS) entry which is preliminary data.</text>
</comment>
<evidence type="ECO:0000256" key="6">
    <source>
        <dbReference type="ARBA" id="ARBA00022840"/>
    </source>
</evidence>
<dbReference type="SUPFAM" id="SSF56112">
    <property type="entry name" value="Protein kinase-like (PK-like)"/>
    <property type="match status" value="1"/>
</dbReference>
<dbReference type="GO" id="GO:0005524">
    <property type="term" value="F:ATP binding"/>
    <property type="evidence" value="ECO:0007669"/>
    <property type="project" value="UniProtKB-UniRule"/>
</dbReference>
<dbReference type="CDD" id="cd00821">
    <property type="entry name" value="PH"/>
    <property type="match status" value="1"/>
</dbReference>
<dbReference type="InterPro" id="IPR017441">
    <property type="entry name" value="Protein_kinase_ATP_BS"/>
</dbReference>
<dbReference type="PROSITE" id="PS00107">
    <property type="entry name" value="PROTEIN_KINASE_ATP"/>
    <property type="match status" value="1"/>
</dbReference>
<dbReference type="InterPro" id="IPR000719">
    <property type="entry name" value="Prot_kinase_dom"/>
</dbReference>
<dbReference type="InterPro" id="IPR011009">
    <property type="entry name" value="Kinase-like_dom_sf"/>
</dbReference>
<keyword evidence="4 9" id="KW-0547">Nucleotide-binding</keyword>
<dbReference type="PANTHER" id="PTHR24356">
    <property type="entry name" value="SERINE/THREONINE-PROTEIN KINASE"/>
    <property type="match status" value="1"/>
</dbReference>
<dbReference type="Proteomes" id="UP000324907">
    <property type="component" value="Unassembled WGS sequence"/>
</dbReference>
<feature type="compositionally biased region" description="Low complexity" evidence="10">
    <location>
        <begin position="292"/>
        <end position="303"/>
    </location>
</feature>
<comment type="catalytic activity">
    <reaction evidence="8">
        <text>L-seryl-[protein] + ATP = O-phospho-L-seryl-[protein] + ADP + H(+)</text>
        <dbReference type="Rhea" id="RHEA:17989"/>
        <dbReference type="Rhea" id="RHEA-COMP:9863"/>
        <dbReference type="Rhea" id="RHEA-COMP:11604"/>
        <dbReference type="ChEBI" id="CHEBI:15378"/>
        <dbReference type="ChEBI" id="CHEBI:29999"/>
        <dbReference type="ChEBI" id="CHEBI:30616"/>
        <dbReference type="ChEBI" id="CHEBI:83421"/>
        <dbReference type="ChEBI" id="CHEBI:456216"/>
        <dbReference type="EC" id="2.7.11.1"/>
    </reaction>
</comment>
<dbReference type="PROSITE" id="PS50003">
    <property type="entry name" value="PH_DOMAIN"/>
    <property type="match status" value="1"/>
</dbReference>
<accession>A0A5A8E5M5</accession>
<evidence type="ECO:0000259" key="12">
    <source>
        <dbReference type="PROSITE" id="PS50011"/>
    </source>
</evidence>
<feature type="compositionally biased region" description="Pro residues" evidence="10">
    <location>
        <begin position="278"/>
        <end position="291"/>
    </location>
</feature>
<evidence type="ECO:0000256" key="8">
    <source>
        <dbReference type="ARBA" id="ARBA00048679"/>
    </source>
</evidence>
<gene>
    <name evidence="13" type="ORF">FNF28_00150</name>
</gene>